<dbReference type="PANTHER" id="PTHR30520:SF6">
    <property type="entry name" value="FORMATE_NITRATE FAMILY TRANSPORTER (EUROFUNG)"/>
    <property type="match status" value="1"/>
</dbReference>
<dbReference type="AlphaFoldDB" id="W6RU05"/>
<dbReference type="STRING" id="1216932.CM240_0922"/>
<dbReference type="InterPro" id="IPR024002">
    <property type="entry name" value="For/NO2_transpt_CS"/>
</dbReference>
<dbReference type="InterPro" id="IPR023271">
    <property type="entry name" value="Aquaporin-like"/>
</dbReference>
<evidence type="ECO:0000256" key="1">
    <source>
        <dbReference type="ARBA" id="ARBA00004141"/>
    </source>
</evidence>
<feature type="transmembrane region" description="Helical" evidence="6">
    <location>
        <begin position="65"/>
        <end position="93"/>
    </location>
</feature>
<feature type="transmembrane region" description="Helical" evidence="6">
    <location>
        <begin position="28"/>
        <end position="53"/>
    </location>
</feature>
<dbReference type="Gene3D" id="1.20.1080.10">
    <property type="entry name" value="Glycerol uptake facilitator protein"/>
    <property type="match status" value="1"/>
</dbReference>
<keyword evidence="8" id="KW-1185">Reference proteome</keyword>
<sequence>MGFFTPAENASNFINVGLKKTTEKPIKIFLLAVMAGAFIAITGSGVGVATHAITNASLSKLIGGLIFPCGLTMVILAGSELFTGNMLISISCLEKKSKWSGMIKNLVIVYLGNFVGSILVVWILSIGKQWDLSSGLLGAMTIKTAVAKVSLPFVSVLMLGIMCNFLICIAVWIASAAKDAAGKVIGLFLPVAFMIFCGFEHCIANMYFIPAGIFALNNPEYVNKAIELGVNVDKLSWGTFITNNLIPATIGNIIGGFCIGLVYWAVYLKKNKTFIENKKSERETA</sequence>
<comment type="similarity">
    <text evidence="5">Belongs to the FNT transporter (TC 1.A.16) family.</text>
</comment>
<dbReference type="GO" id="GO:0015499">
    <property type="term" value="F:formate transmembrane transporter activity"/>
    <property type="evidence" value="ECO:0007669"/>
    <property type="project" value="TreeGrafter"/>
</dbReference>
<evidence type="ECO:0000256" key="6">
    <source>
        <dbReference type="SAM" id="Phobius"/>
    </source>
</evidence>
<feature type="transmembrane region" description="Helical" evidence="6">
    <location>
        <begin position="105"/>
        <end position="125"/>
    </location>
</feature>
<name>W6RU05_9CLOT</name>
<keyword evidence="4 6" id="KW-0472">Membrane</keyword>
<feature type="transmembrane region" description="Helical" evidence="6">
    <location>
        <begin position="245"/>
        <end position="268"/>
    </location>
</feature>
<evidence type="ECO:0000313" key="8">
    <source>
        <dbReference type="Proteomes" id="UP000019426"/>
    </source>
</evidence>
<dbReference type="GO" id="GO:0005886">
    <property type="term" value="C:plasma membrane"/>
    <property type="evidence" value="ECO:0007669"/>
    <property type="project" value="TreeGrafter"/>
</dbReference>
<dbReference type="PROSITE" id="PS01005">
    <property type="entry name" value="FORMATE_NITRITE_TP_1"/>
    <property type="match status" value="1"/>
</dbReference>
<gene>
    <name evidence="7" type="ORF">CM240_0922</name>
</gene>
<feature type="transmembrane region" description="Helical" evidence="6">
    <location>
        <begin position="185"/>
        <end position="209"/>
    </location>
</feature>
<keyword evidence="2 6" id="KW-0812">Transmembrane</keyword>
<dbReference type="Pfam" id="PF01226">
    <property type="entry name" value="Form_Nir_trans"/>
    <property type="match status" value="1"/>
</dbReference>
<dbReference type="Proteomes" id="UP000019426">
    <property type="component" value="Chromosome M2/40_rep1"/>
</dbReference>
<evidence type="ECO:0000256" key="2">
    <source>
        <dbReference type="ARBA" id="ARBA00022692"/>
    </source>
</evidence>
<evidence type="ECO:0000256" key="3">
    <source>
        <dbReference type="ARBA" id="ARBA00022989"/>
    </source>
</evidence>
<keyword evidence="3 6" id="KW-1133">Transmembrane helix</keyword>
<evidence type="ECO:0000256" key="5">
    <source>
        <dbReference type="ARBA" id="ARBA00049660"/>
    </source>
</evidence>
<dbReference type="PANTHER" id="PTHR30520">
    <property type="entry name" value="FORMATE TRANSPORTER-RELATED"/>
    <property type="match status" value="1"/>
</dbReference>
<dbReference type="HOGENOM" id="CLU_036896_3_0_9"/>
<evidence type="ECO:0000256" key="4">
    <source>
        <dbReference type="ARBA" id="ARBA00023136"/>
    </source>
</evidence>
<accession>W6RU05</accession>
<evidence type="ECO:0000313" key="7">
    <source>
        <dbReference type="EMBL" id="CDM68086.1"/>
    </source>
</evidence>
<reference evidence="7 8" key="1">
    <citation type="submission" date="2013-11" db="EMBL/GenBank/DDBJ databases">
        <title>Complete genome sequence of Clostridum sp. M2/40.</title>
        <authorList>
            <person name="Wibberg D."/>
            <person name="Puehler A."/>
            <person name="Schlueter A."/>
        </authorList>
    </citation>
    <scope>NUCLEOTIDE SEQUENCE [LARGE SCALE GENOMIC DNA]</scope>
    <source>
        <strain evidence="8">M2/40</strain>
    </source>
</reference>
<dbReference type="KEGG" id="clt:CM240_0922"/>
<dbReference type="InterPro" id="IPR000292">
    <property type="entry name" value="For/NO2_transpt"/>
</dbReference>
<proteinExistence type="inferred from homology"/>
<dbReference type="PATRIC" id="fig|1216932.3.peg.908"/>
<protein>
    <submittedName>
        <fullName evidence="7">Formate/nitrite transporter family protein</fullName>
    </submittedName>
</protein>
<comment type="subcellular location">
    <subcellularLocation>
        <location evidence="1">Membrane</location>
        <topology evidence="1">Multi-pass membrane protein</topology>
    </subcellularLocation>
</comment>
<organism evidence="7 8">
    <name type="scientific">Clostridium bornimense</name>
    <dbReference type="NCBI Taxonomy" id="1216932"/>
    <lineage>
        <taxon>Bacteria</taxon>
        <taxon>Bacillati</taxon>
        <taxon>Bacillota</taxon>
        <taxon>Clostridia</taxon>
        <taxon>Eubacteriales</taxon>
        <taxon>Clostridiaceae</taxon>
        <taxon>Clostridium</taxon>
    </lineage>
</organism>
<dbReference type="EMBL" id="HG917868">
    <property type="protein sequence ID" value="CDM68086.1"/>
    <property type="molecule type" value="Genomic_DNA"/>
</dbReference>
<dbReference type="RefSeq" id="WP_051483692.1">
    <property type="nucleotide sequence ID" value="NZ_HG917868.1"/>
</dbReference>
<feature type="transmembrane region" description="Helical" evidence="6">
    <location>
        <begin position="145"/>
        <end position="173"/>
    </location>
</feature>
<dbReference type="eggNOG" id="COG2116">
    <property type="taxonomic scope" value="Bacteria"/>
</dbReference>
<dbReference type="OrthoDB" id="9786493at2"/>